<dbReference type="InterPro" id="IPR033930">
    <property type="entry name" value="FAM43A/B_PTB"/>
</dbReference>
<dbReference type="SUPFAM" id="SSF50729">
    <property type="entry name" value="PH domain-like"/>
    <property type="match status" value="1"/>
</dbReference>
<gene>
    <name evidence="3" type="ORF">JZ751_004437</name>
</gene>
<accession>A0A8T2MPI8</accession>
<evidence type="ECO:0000256" key="1">
    <source>
        <dbReference type="SAM" id="MobiDB-lite"/>
    </source>
</evidence>
<protein>
    <recommendedName>
        <fullName evidence="2">PID domain-containing protein</fullName>
    </recommendedName>
</protein>
<feature type="domain" description="PID" evidence="2">
    <location>
        <begin position="67"/>
        <end position="205"/>
    </location>
</feature>
<feature type="region of interest" description="Disordered" evidence="1">
    <location>
        <begin position="253"/>
        <end position="282"/>
    </location>
</feature>
<sequence>MLPWRRSKFVLVEDEAKGKPKSLSVGLTYHSIISSLMRSCPDLLPDYPFERLGSVFRTKRQKVELNKEEPTYTVRYLGNAVTLTAKGEGCTEEAVAKIWSRSDYGGHSTKMKLTVGPQGIRMSHDKGSKKPGHLYFLHRITYCAADPRRPKIFAWVYRHQIKNKAVVLRCHAVLVAKAEKARAMALSLYQTSTSAFNEFKRLKRQNDFRHCQQQLLGEDMVPLVPLRKLLNGQCHYRPPTDKPRSAARLCSIAEEEEEEEETGEGEENRKGSPAYGCPSRLPEKDLGKIVDGLDACSIGGNDGGRSRCFGRQIAVSRLLRGGGRTDALLFCSGEVASLLPLDTMAPHWDLSSN</sequence>
<comment type="caution">
    <text evidence="3">The sequence shown here is derived from an EMBL/GenBank/DDBJ whole genome shotgun (WGS) entry which is preliminary data.</text>
</comment>
<dbReference type="Gene3D" id="2.30.29.30">
    <property type="entry name" value="Pleckstrin-homology domain (PH domain)/Phosphotyrosine-binding domain (PTB)"/>
    <property type="match status" value="1"/>
</dbReference>
<reference evidence="3" key="1">
    <citation type="thesis" date="2021" institute="BYU ScholarsArchive" country="Provo, UT, USA">
        <title>Applications of and Algorithms for Genome Assembly and Genomic Analyses with an Emphasis on Marine Teleosts.</title>
        <authorList>
            <person name="Pickett B.D."/>
        </authorList>
    </citation>
    <scope>NUCLEOTIDE SEQUENCE</scope>
    <source>
        <strain evidence="3">HI-2016</strain>
    </source>
</reference>
<dbReference type="Pfam" id="PF14719">
    <property type="entry name" value="PID_2"/>
    <property type="match status" value="1"/>
</dbReference>
<evidence type="ECO:0000259" key="2">
    <source>
        <dbReference type="SMART" id="SM00462"/>
    </source>
</evidence>
<dbReference type="EMBL" id="JAFBMS010001143">
    <property type="protein sequence ID" value="KAG9329506.1"/>
    <property type="molecule type" value="Genomic_DNA"/>
</dbReference>
<dbReference type="AlphaFoldDB" id="A0A8T2MPI8"/>
<dbReference type="InterPro" id="IPR051133">
    <property type="entry name" value="Adapter_Engulfment-Domain"/>
</dbReference>
<dbReference type="OrthoDB" id="5962185at2759"/>
<dbReference type="PANTHER" id="PTHR11232:SF34">
    <property type="entry name" value="PROTEIN FAM43B"/>
    <property type="match status" value="1"/>
</dbReference>
<evidence type="ECO:0000313" key="3">
    <source>
        <dbReference type="EMBL" id="KAG9329506.1"/>
    </source>
</evidence>
<dbReference type="InterPro" id="IPR006020">
    <property type="entry name" value="PTB/PI_dom"/>
</dbReference>
<evidence type="ECO:0000313" key="4">
    <source>
        <dbReference type="Proteomes" id="UP000824540"/>
    </source>
</evidence>
<keyword evidence="4" id="KW-1185">Reference proteome</keyword>
<dbReference type="InterPro" id="IPR011993">
    <property type="entry name" value="PH-like_dom_sf"/>
</dbReference>
<proteinExistence type="predicted"/>
<feature type="compositionally biased region" description="Acidic residues" evidence="1">
    <location>
        <begin position="253"/>
        <end position="265"/>
    </location>
</feature>
<organism evidence="3 4">
    <name type="scientific">Albula glossodonta</name>
    <name type="common">roundjaw bonefish</name>
    <dbReference type="NCBI Taxonomy" id="121402"/>
    <lineage>
        <taxon>Eukaryota</taxon>
        <taxon>Metazoa</taxon>
        <taxon>Chordata</taxon>
        <taxon>Craniata</taxon>
        <taxon>Vertebrata</taxon>
        <taxon>Euteleostomi</taxon>
        <taxon>Actinopterygii</taxon>
        <taxon>Neopterygii</taxon>
        <taxon>Teleostei</taxon>
        <taxon>Albuliformes</taxon>
        <taxon>Albulidae</taxon>
        <taxon>Albula</taxon>
    </lineage>
</organism>
<name>A0A8T2MPI8_9TELE</name>
<dbReference type="SMART" id="SM00462">
    <property type="entry name" value="PTB"/>
    <property type="match status" value="1"/>
</dbReference>
<dbReference type="PANTHER" id="PTHR11232">
    <property type="entry name" value="PHOSPHOTYROSINE INTERACTION DOMAIN-CONTAINING FAMILY MEMBER"/>
    <property type="match status" value="1"/>
</dbReference>
<dbReference type="CDD" id="cd01214">
    <property type="entry name" value="PTB_FAM43A"/>
    <property type="match status" value="1"/>
</dbReference>
<dbReference type="Proteomes" id="UP000824540">
    <property type="component" value="Unassembled WGS sequence"/>
</dbReference>